<dbReference type="Pfam" id="PF01555">
    <property type="entry name" value="N6_N4_Mtase"/>
    <property type="match status" value="1"/>
</dbReference>
<comment type="similarity">
    <text evidence="1">Belongs to the N(4)/N(6)-methyltransferase family.</text>
</comment>
<dbReference type="InterPro" id="IPR029063">
    <property type="entry name" value="SAM-dependent_MTases_sf"/>
</dbReference>
<evidence type="ECO:0000256" key="4">
    <source>
        <dbReference type="ARBA" id="ARBA00022691"/>
    </source>
</evidence>
<dbReference type="RefSeq" id="WP_332519963.1">
    <property type="nucleotide sequence ID" value="NZ_JANRHA010000007.1"/>
</dbReference>
<evidence type="ECO:0000256" key="2">
    <source>
        <dbReference type="ARBA" id="ARBA00022603"/>
    </source>
</evidence>
<dbReference type="GO" id="GO:0032259">
    <property type="term" value="P:methylation"/>
    <property type="evidence" value="ECO:0007669"/>
    <property type="project" value="UniProtKB-KW"/>
</dbReference>
<evidence type="ECO:0000256" key="3">
    <source>
        <dbReference type="ARBA" id="ARBA00022679"/>
    </source>
</evidence>
<dbReference type="EMBL" id="JANRHA010000007">
    <property type="protein sequence ID" value="MDG3015254.1"/>
    <property type="molecule type" value="Genomic_DNA"/>
</dbReference>
<evidence type="ECO:0000259" key="5">
    <source>
        <dbReference type="Pfam" id="PF01555"/>
    </source>
</evidence>
<dbReference type="InterPro" id="IPR002052">
    <property type="entry name" value="DNA_methylase_N6_adenine_CS"/>
</dbReference>
<dbReference type="Gene3D" id="3.40.50.150">
    <property type="entry name" value="Vaccinia Virus protein VP39"/>
    <property type="match status" value="1"/>
</dbReference>
<evidence type="ECO:0000256" key="1">
    <source>
        <dbReference type="ARBA" id="ARBA00006594"/>
    </source>
</evidence>
<dbReference type="InterPro" id="IPR002941">
    <property type="entry name" value="DNA_methylase_N4/N6"/>
</dbReference>
<proteinExistence type="inferred from homology"/>
<dbReference type="InterPro" id="IPR002295">
    <property type="entry name" value="N4/N6-MTase_EcoPI_Mod-like"/>
</dbReference>
<dbReference type="PROSITE" id="PS00092">
    <property type="entry name" value="N6_MTASE"/>
    <property type="match status" value="1"/>
</dbReference>
<feature type="domain" description="DNA methylase N-4/N-6" evidence="5">
    <location>
        <begin position="94"/>
        <end position="423"/>
    </location>
</feature>
<reference evidence="6" key="1">
    <citation type="submission" date="2022-08" db="EMBL/GenBank/DDBJ databases">
        <title>Genome analysis of Corynebacteriales strain.</title>
        <authorList>
            <person name="Lee S.D."/>
        </authorList>
    </citation>
    <scope>NUCLEOTIDE SEQUENCE</scope>
    <source>
        <strain evidence="6">D3-21</strain>
    </source>
</reference>
<dbReference type="GO" id="GO:0003677">
    <property type="term" value="F:DNA binding"/>
    <property type="evidence" value="ECO:0007669"/>
    <property type="project" value="InterPro"/>
</dbReference>
<keyword evidence="7" id="KW-1185">Reference proteome</keyword>
<dbReference type="GO" id="GO:0008170">
    <property type="term" value="F:N-methyltransferase activity"/>
    <property type="evidence" value="ECO:0007669"/>
    <property type="project" value="InterPro"/>
</dbReference>
<keyword evidence="2" id="KW-0489">Methyltransferase</keyword>
<comment type="caution">
    <text evidence="6">The sequence shown here is derived from an EMBL/GenBank/DDBJ whole genome shotgun (WGS) entry which is preliminary data.</text>
</comment>
<keyword evidence="4" id="KW-0949">S-adenosyl-L-methionine</keyword>
<evidence type="ECO:0000313" key="7">
    <source>
        <dbReference type="Proteomes" id="UP001152755"/>
    </source>
</evidence>
<dbReference type="AlphaFoldDB" id="A0A9X4M1S9"/>
<dbReference type="Proteomes" id="UP001152755">
    <property type="component" value="Unassembled WGS sequence"/>
</dbReference>
<dbReference type="PRINTS" id="PR00506">
    <property type="entry name" value="D21N6MTFRASE"/>
</dbReference>
<organism evidence="6 7">
    <name type="scientific">Speluncibacter jeojiensis</name>
    <dbReference type="NCBI Taxonomy" id="2710754"/>
    <lineage>
        <taxon>Bacteria</taxon>
        <taxon>Bacillati</taxon>
        <taxon>Actinomycetota</taxon>
        <taxon>Actinomycetes</taxon>
        <taxon>Mycobacteriales</taxon>
        <taxon>Speluncibacteraceae</taxon>
        <taxon>Speluncibacter</taxon>
    </lineage>
</organism>
<protein>
    <submittedName>
        <fullName evidence="6">Site-specific DNA-methyltransferase</fullName>
    </submittedName>
</protein>
<name>A0A9X4M1S9_9ACTN</name>
<sequence length="714" mass="79741">MAKSLLEQLPGIVAAGKRQAAQILEQLDGPNKVSLQTRELVIPGKDTDTADLFSSTDGEVDHDKLNRLIYGDNLLAIAALLAGDKATPSLRNKVDLIYIDPPFDSKADYRTKAVLPGGTISQKPAVLEQFAYSDTWAEGTASYLAMMASRLVLMRELLSDVGSIYVHLGPNISHYVKMILDDIFGSAFFRSEIVWRRSNSHNKTTDQYGPIHDVILFYTKTEEFIFHPGKRPFSKGYIESRFKYQDDRGIYQPNYLTGPGTRQGDSGKPWHGYDPTRAGRHWAIPSKTIELLGRDVKGLTTQEILDACLQADLLVIPKKVGGQPMYRQYLTEGVPYQDIWCYQANTRGTLYKSDQGIDEDVKWLEQESEKLGYDTQKPEGLIRRMVETSSDEGSLVADFFIGSGTTAAVAEKMGRRWVVSDLGKPATMITRKRLIDQGAQPFLYQAIGDYQVEQARSTLGRKYRVGDLATVVLGIYGALPLPPEENVNGSLGRLPNTKTLVVADSPSRLTTVSTLRRAQGYRDSKLGGFDKVIVLGWNFAAGIGQEIADLNDPKLEVLVIPPDMLDRLKKKGHEKLARELRFTTLQYLEAAVPSRVIQGSEEHLTVRLTNYIMLSPDAINLATDKDRDALEKIINNDPLALIEYWAVDPDYDGEVFRSVWQDYRENTENDADPLRVITTARLDLPPKAEPRDICVRAVDVFGFESEVVIKGVEV</sequence>
<accession>A0A9X4M1S9</accession>
<gene>
    <name evidence="6" type="ORF">NVS88_11915</name>
</gene>
<evidence type="ECO:0000313" key="6">
    <source>
        <dbReference type="EMBL" id="MDG3015254.1"/>
    </source>
</evidence>
<dbReference type="SUPFAM" id="SSF53335">
    <property type="entry name" value="S-adenosyl-L-methionine-dependent methyltransferases"/>
    <property type="match status" value="1"/>
</dbReference>
<keyword evidence="3" id="KW-0808">Transferase</keyword>